<evidence type="ECO:0000313" key="4">
    <source>
        <dbReference type="Proteomes" id="UP001501612"/>
    </source>
</evidence>
<feature type="domain" description="Phospholipase D N-terminal" evidence="2">
    <location>
        <begin position="51"/>
        <end position="151"/>
    </location>
</feature>
<dbReference type="InterPro" id="IPR032093">
    <property type="entry name" value="PhoD_N"/>
</dbReference>
<keyword evidence="4" id="KW-1185">Reference proteome</keyword>
<dbReference type="Proteomes" id="UP001501612">
    <property type="component" value="Unassembled WGS sequence"/>
</dbReference>
<dbReference type="Gene3D" id="2.60.40.380">
    <property type="entry name" value="Purple acid phosphatase-like, N-terminal"/>
    <property type="match status" value="1"/>
</dbReference>
<name>A0ABP5B427_9ACTN</name>
<dbReference type="Gene3D" id="3.60.21.70">
    <property type="entry name" value="PhoD-like phosphatase"/>
    <property type="match status" value="1"/>
</dbReference>
<dbReference type="PANTHER" id="PTHR43606:SF2">
    <property type="entry name" value="ALKALINE PHOSPHATASE FAMILY PROTEIN (AFU_ORTHOLOGUE AFUA_5G03860)"/>
    <property type="match status" value="1"/>
</dbReference>
<gene>
    <name evidence="3" type="ORF">GCM10009737_35100</name>
</gene>
<evidence type="ECO:0000259" key="2">
    <source>
        <dbReference type="Pfam" id="PF16655"/>
    </source>
</evidence>
<dbReference type="InterPro" id="IPR018946">
    <property type="entry name" value="PhoD-like_MPP"/>
</dbReference>
<dbReference type="CDD" id="cd07389">
    <property type="entry name" value="MPP_PhoD"/>
    <property type="match status" value="1"/>
</dbReference>
<dbReference type="InterPro" id="IPR006311">
    <property type="entry name" value="TAT_signal"/>
</dbReference>
<sequence>MQTSRRTVLSAGAVTGGALLVGSAAAPAPAEPRDRRATAAAQRLPADPFTLGVASGDPAPDGFVIWTRLAPSPTAADGLGGMPSSRYQVRFQVATTRRFRGRDVVKRGEVTAGPETAHAVHVELRGLEPGRPYYYRFAVGRWTSPVGRGRTAPRPGALASLTMAFTSCSNYPAGFFTAYRHLAEERPDLVLNLGDYQYEGAQGANALGRPHLGPETTTLAGYRQRHAQYKTDPDLQAAHAAAPWVVVWDDHELDNNWADDVSEKPAEQGAFAARRVAAFRAYYENMPLRRTSVPRGPDLQLYRRIQWGRTATFHMLDTRQYRDDQGCGDGFRTDCPAADDPARTLTGDAQEQWLIDGFRESTARWDLLGQQVFFGRRDSAQGAEETVSMDAWDGYAASRDRVVQGWQDARVRNPVVLTGDVHAHWASEVLRDPEDGDSAVLGSELVTSSITSGGDGYDQPDGEHPWADWNPNLRFWTNLRGYVSTTITPDSLTADFRCVPRVTTPDAGVFTRRRYVIEDQVRGLQLALDDPQPPASFSARSLPSDEQIIRDTIREETGY</sequence>
<organism evidence="3 4">
    <name type="scientific">Nocardioides lentus</name>
    <dbReference type="NCBI Taxonomy" id="338077"/>
    <lineage>
        <taxon>Bacteria</taxon>
        <taxon>Bacillati</taxon>
        <taxon>Actinomycetota</taxon>
        <taxon>Actinomycetes</taxon>
        <taxon>Propionibacteriales</taxon>
        <taxon>Nocardioidaceae</taxon>
        <taxon>Nocardioides</taxon>
    </lineage>
</organism>
<dbReference type="Pfam" id="PF09423">
    <property type="entry name" value="PhoD"/>
    <property type="match status" value="1"/>
</dbReference>
<dbReference type="RefSeq" id="WP_344009062.1">
    <property type="nucleotide sequence ID" value="NZ_BAAAMY010000014.1"/>
</dbReference>
<evidence type="ECO:0000313" key="3">
    <source>
        <dbReference type="EMBL" id="GAA1930138.1"/>
    </source>
</evidence>
<accession>A0ABP5B427</accession>
<dbReference type="PANTHER" id="PTHR43606">
    <property type="entry name" value="PHOSPHATASE, PUTATIVE (AFU_ORTHOLOGUE AFUA_6G08710)-RELATED"/>
    <property type="match status" value="1"/>
</dbReference>
<proteinExistence type="predicted"/>
<dbReference type="InterPro" id="IPR029052">
    <property type="entry name" value="Metallo-depent_PP-like"/>
</dbReference>
<dbReference type="InterPro" id="IPR052900">
    <property type="entry name" value="Phospholipid_Metab_Enz"/>
</dbReference>
<dbReference type="SUPFAM" id="SSF56300">
    <property type="entry name" value="Metallo-dependent phosphatases"/>
    <property type="match status" value="1"/>
</dbReference>
<dbReference type="Pfam" id="PF16655">
    <property type="entry name" value="PhoD_N"/>
    <property type="match status" value="1"/>
</dbReference>
<dbReference type="PROSITE" id="PS51318">
    <property type="entry name" value="TAT"/>
    <property type="match status" value="1"/>
</dbReference>
<dbReference type="InterPro" id="IPR038607">
    <property type="entry name" value="PhoD-like_sf"/>
</dbReference>
<evidence type="ECO:0000259" key="1">
    <source>
        <dbReference type="Pfam" id="PF09423"/>
    </source>
</evidence>
<protein>
    <submittedName>
        <fullName evidence="3">Alkaline phosphatase D family protein</fullName>
    </submittedName>
</protein>
<reference evidence="4" key="1">
    <citation type="journal article" date="2019" name="Int. J. Syst. Evol. Microbiol.">
        <title>The Global Catalogue of Microorganisms (GCM) 10K type strain sequencing project: providing services to taxonomists for standard genome sequencing and annotation.</title>
        <authorList>
            <consortium name="The Broad Institute Genomics Platform"/>
            <consortium name="The Broad Institute Genome Sequencing Center for Infectious Disease"/>
            <person name="Wu L."/>
            <person name="Ma J."/>
        </authorList>
    </citation>
    <scope>NUCLEOTIDE SEQUENCE [LARGE SCALE GENOMIC DNA]</scope>
    <source>
        <strain evidence="4">JCM 14046</strain>
    </source>
</reference>
<comment type="caution">
    <text evidence="3">The sequence shown here is derived from an EMBL/GenBank/DDBJ whole genome shotgun (WGS) entry which is preliminary data.</text>
</comment>
<dbReference type="EMBL" id="BAAAMY010000014">
    <property type="protein sequence ID" value="GAA1930138.1"/>
    <property type="molecule type" value="Genomic_DNA"/>
</dbReference>
<feature type="domain" description="PhoD-like phosphatase metallophosphatase" evidence="1">
    <location>
        <begin position="163"/>
        <end position="496"/>
    </location>
</feature>